<keyword evidence="2" id="KW-1185">Reference proteome</keyword>
<evidence type="ECO:0000313" key="1">
    <source>
        <dbReference type="EMBL" id="EPA05627.1"/>
    </source>
</evidence>
<proteinExistence type="predicted"/>
<evidence type="ECO:0000313" key="2">
    <source>
        <dbReference type="Proteomes" id="UP000014065"/>
    </source>
</evidence>
<dbReference type="EMBL" id="AHJG01000172">
    <property type="protein sequence ID" value="EPA05627.1"/>
    <property type="molecule type" value="Genomic_DNA"/>
</dbReference>
<name>S2EM71_9ARCH</name>
<protein>
    <submittedName>
        <fullName evidence="1">Uncharacterized protein</fullName>
    </submittedName>
</protein>
<organism evidence="1 2">
    <name type="scientific">Candidatus Nitrosarchaeum limnium BG20</name>
    <dbReference type="NCBI Taxonomy" id="859192"/>
    <lineage>
        <taxon>Archaea</taxon>
        <taxon>Nitrososphaerota</taxon>
        <taxon>Nitrososphaeria</taxon>
        <taxon>Nitrosopumilales</taxon>
        <taxon>Nitrosopumilaceae</taxon>
        <taxon>Nitrosarchaeum</taxon>
    </lineage>
</organism>
<dbReference type="Proteomes" id="UP000014065">
    <property type="component" value="Unassembled WGS sequence"/>
</dbReference>
<accession>S2EM71</accession>
<reference evidence="1 2" key="1">
    <citation type="journal article" date="2012" name="J. Bacteriol.">
        <title>Genome Sequence of "Candidatus Nitrosoarchaeum limnia" BG20, a Low-Salinity Ammonia-Oxidizing Archaeon from the San Francisco Bay Estuary.</title>
        <authorList>
            <person name="Mosier A.C."/>
            <person name="Allen E.E."/>
            <person name="Kim M."/>
            <person name="Ferriera S."/>
            <person name="Francis C.A."/>
        </authorList>
    </citation>
    <scope>NUCLEOTIDE SEQUENCE [LARGE SCALE GENOMIC DNA]</scope>
    <source>
        <strain evidence="1 2">BG20</strain>
    </source>
</reference>
<dbReference type="AlphaFoldDB" id="S2EM71"/>
<sequence>MLDDDVGQKLRAIQAKMIQTESGAVSFSKVINETLRKGIKNK</sequence>
<comment type="caution">
    <text evidence="1">The sequence shown here is derived from an EMBL/GenBank/DDBJ whole genome shotgun (WGS) entry which is preliminary data.</text>
</comment>
<gene>
    <name evidence="1" type="ORF">BG20_I1055</name>
</gene>